<evidence type="ECO:0000256" key="1">
    <source>
        <dbReference type="ARBA" id="ARBA00022737"/>
    </source>
</evidence>
<dbReference type="AlphaFoldDB" id="G0L1M6"/>
<dbReference type="InterPro" id="IPR052025">
    <property type="entry name" value="Xyloglucanase_GH74"/>
</dbReference>
<dbReference type="InterPro" id="IPR015943">
    <property type="entry name" value="WD40/YVTN_repeat-like_dom_sf"/>
</dbReference>
<dbReference type="PANTHER" id="PTHR43739">
    <property type="entry name" value="XYLOGLUCANASE (EUROFUNG)"/>
    <property type="match status" value="1"/>
</dbReference>
<keyword evidence="4" id="KW-1185">Reference proteome</keyword>
<reference evidence="3 4" key="2">
    <citation type="journal article" date="2012" name="Environ. Microbiol.">
        <title>Characterization of the first alginolytic operons in a marine bacterium: from their emergence in marine Flavobacteriia to their independent transfers to marine Proteobacteria and human gut Bacteroides.</title>
        <authorList>
            <person name="Thomas F."/>
            <person name="Barbeyron T."/>
            <person name="Tonon T."/>
            <person name="Genicot S."/>
            <person name="Czjzek M."/>
            <person name="Michel G."/>
        </authorList>
    </citation>
    <scope>NUCLEOTIDE SEQUENCE [LARGE SCALE GENOMIC DNA]</scope>
    <source>
        <strain evidence="4">DSM 12802 / CCUG 47099 / CIP 106680 / NCIMB 13871 / Dsij</strain>
    </source>
</reference>
<keyword evidence="3" id="KW-0378">Hydrolase</keyword>
<sequence length="876" mass="98909">MNKKMIAPKITLLFTVLCGISTYGQNTDGNKDFFERLKTQDLASDPSVVWQQFGPGMSGNNKCAFWHPTDPNSLYISPNMGNSYVSFDQGKTYNTMLDEDATGYREGQRGPMQLFSIDFSRQNPDFGFCSDDKNKGIFVTHDRGRSWQNLNHPVFEGKYVSCVAVDPKNDAIWYAGGGEMRHLGRMLFPNSQPHGSKEHKPSLNKLWKSTDKGKTWKLMNKGFHPDTQFETLLVDPKDSNTIYASTNYGFYKSTDGAKHWKQKTKGFDYDVMRAMAHHYDPGTNTLTLYVISNPMWKPDGKTLTDDKGGIFKSVDRGETWQKLQGNLSLDMRQFQNNADIKKSYVHCAAYVFGMKDGEFKKKYPEMPSAITIRFNTIAVDPNDANNIYLNNEYSNASRNNFKPGQIWRSKDGGKTWHVALRNGKAWKKGSKDYAYWTDRGNPMGTNISLRYLKDWVDRDFYERKGSNFVRWNADGTVLHTQMAKISLMSYDKGETWVDIDDEYTTPGTESYVGAGNSNLPGHGFYQHPEVRHKVFCMAGENSLWITNNEGPKLRPGAQAAESHNFLDNETSLSWYAIHPKDTMIHYALFFRQAAKGKFLKSIDNGKTWQEQGIAIPKWETKPHSGDQSVHQNHLIIDPDNPDNMYFVVPKRSTDLEWVGNSVTGFGVHKTYDGGKTWQEANTGLPDSRDATKIAFDPKDPKTLYVAIQNKGGGLFKSIDNGKYWSKVSSTEKISGDQGINDIHFSRDGKAYITAGSKRGKPNAGGVWVSNDGLRTWKRIFDHPWTNRIETAYYNPNTILVSTLGNVSIGTKNAGTYLSQDGGKSWSKINKGNGQSDRINDIAIDNYTPGKFYASTRGSGWYVAQHPKPNKSITTQN</sequence>
<dbReference type="Proteomes" id="UP000008898">
    <property type="component" value="Chromosome"/>
</dbReference>
<name>G0L1M6_ZOBGA</name>
<dbReference type="EMBL" id="FP476056">
    <property type="protein sequence ID" value="CAZ97765.1"/>
    <property type="molecule type" value="Genomic_DNA"/>
</dbReference>
<dbReference type="Gene3D" id="2.130.10.10">
    <property type="entry name" value="YVTN repeat-like/Quinoprotein amine dehydrogenase"/>
    <property type="match status" value="4"/>
</dbReference>
<evidence type="ECO:0000313" key="4">
    <source>
        <dbReference type="Proteomes" id="UP000008898"/>
    </source>
</evidence>
<dbReference type="SUPFAM" id="SSF110296">
    <property type="entry name" value="Oligoxyloglucan reducing end-specific cellobiohydrolase"/>
    <property type="match status" value="3"/>
</dbReference>
<dbReference type="EC" id="3.2.1.-" evidence="3"/>
<dbReference type="PANTHER" id="PTHR43739:SF5">
    <property type="entry name" value="EXO-ALPHA-SIALIDASE"/>
    <property type="match status" value="1"/>
</dbReference>
<dbReference type="OrthoDB" id="9757809at2"/>
<dbReference type="PATRIC" id="fig|63186.3.peg.3540"/>
<dbReference type="GO" id="GO:0010411">
    <property type="term" value="P:xyloglucan metabolic process"/>
    <property type="evidence" value="ECO:0007669"/>
    <property type="project" value="TreeGrafter"/>
</dbReference>
<gene>
    <name evidence="3" type="ordered locus">zobellia_3627</name>
</gene>
<accession>G0L1M6</accession>
<dbReference type="STRING" id="63186.ZOBELLIA_3627"/>
<dbReference type="CDD" id="cd15482">
    <property type="entry name" value="Sialidase_non-viral"/>
    <property type="match status" value="3"/>
</dbReference>
<protein>
    <submittedName>
        <fullName evidence="3">Glycoside hydrolase, family GH74</fullName>
        <ecNumber evidence="3">3.2.1.-</ecNumber>
    </submittedName>
</protein>
<reference evidence="4" key="1">
    <citation type="submission" date="2009-07" db="EMBL/GenBank/DDBJ databases">
        <title>Complete genome sequence of Zobellia galactanivorans Dsij.</title>
        <authorList>
            <consortium name="Genoscope - CEA"/>
        </authorList>
    </citation>
    <scope>NUCLEOTIDE SEQUENCE [LARGE SCALE GENOMIC DNA]</scope>
    <source>
        <strain evidence="4">DSM 12802 / CCUG 47099 / CIP 106680 / NCIMB 13871 / Dsij</strain>
    </source>
</reference>
<dbReference type="GO" id="GO:0016798">
    <property type="term" value="F:hydrolase activity, acting on glycosyl bonds"/>
    <property type="evidence" value="ECO:0007669"/>
    <property type="project" value="UniProtKB-KW"/>
</dbReference>
<feature type="domain" description="Sortilin N-terminal" evidence="2">
    <location>
        <begin position="204"/>
        <end position="349"/>
    </location>
</feature>
<dbReference type="InterPro" id="IPR031778">
    <property type="entry name" value="Sortilin_N"/>
</dbReference>
<keyword evidence="1" id="KW-0677">Repeat</keyword>
<feature type="domain" description="Sortilin N-terminal" evidence="2">
    <location>
        <begin position="668"/>
        <end position="782"/>
    </location>
</feature>
<proteinExistence type="predicted"/>
<keyword evidence="3" id="KW-0326">Glycosidase</keyword>
<dbReference type="KEGG" id="zga:ZOBELLIA_3627"/>
<dbReference type="RefSeq" id="WP_013994955.1">
    <property type="nucleotide sequence ID" value="NC_015844.1"/>
</dbReference>
<organism evidence="3 4">
    <name type="scientific">Zobellia galactanivorans (strain DSM 12802 / CCUG 47099 / CIP 106680 / NCIMB 13871 / Dsij)</name>
    <dbReference type="NCBI Taxonomy" id="63186"/>
    <lineage>
        <taxon>Bacteria</taxon>
        <taxon>Pseudomonadati</taxon>
        <taxon>Bacteroidota</taxon>
        <taxon>Flavobacteriia</taxon>
        <taxon>Flavobacteriales</taxon>
        <taxon>Flavobacteriaceae</taxon>
        <taxon>Zobellia</taxon>
    </lineage>
</organism>
<evidence type="ECO:0000259" key="2">
    <source>
        <dbReference type="Pfam" id="PF15902"/>
    </source>
</evidence>
<dbReference type="HOGENOM" id="CLU_008358_0_0_10"/>
<evidence type="ECO:0000313" key="3">
    <source>
        <dbReference type="EMBL" id="CAZ97765.1"/>
    </source>
</evidence>
<dbReference type="Pfam" id="PF15902">
    <property type="entry name" value="Sortilin-Vps10"/>
    <property type="match status" value="2"/>
</dbReference>